<protein>
    <submittedName>
        <fullName evidence="3">PXA domain-containing protein</fullName>
    </submittedName>
</protein>
<dbReference type="PANTHER" id="PTHR22775:SF3">
    <property type="entry name" value="SORTING NEXIN-13"/>
    <property type="match status" value="1"/>
</dbReference>
<dbReference type="InterPro" id="IPR003114">
    <property type="entry name" value="Phox_assoc"/>
</dbReference>
<evidence type="ECO:0000259" key="1">
    <source>
        <dbReference type="PROSITE" id="PS51207"/>
    </source>
</evidence>
<keyword evidence="2" id="KW-1185">Reference proteome</keyword>
<dbReference type="PANTHER" id="PTHR22775">
    <property type="entry name" value="SORTING NEXIN"/>
    <property type="match status" value="1"/>
</dbReference>
<dbReference type="GO" id="GO:0035091">
    <property type="term" value="F:phosphatidylinositol binding"/>
    <property type="evidence" value="ECO:0007669"/>
    <property type="project" value="TreeGrafter"/>
</dbReference>
<proteinExistence type="predicted"/>
<dbReference type="PROSITE" id="PS51207">
    <property type="entry name" value="PXA"/>
    <property type="match status" value="1"/>
</dbReference>
<accession>A0A914NY36</accession>
<feature type="domain" description="PXA" evidence="1">
    <location>
        <begin position="1"/>
        <end position="161"/>
    </location>
</feature>
<organism evidence="2 3">
    <name type="scientific">Meloidogyne incognita</name>
    <name type="common">Southern root-knot nematode worm</name>
    <name type="synonym">Oxyuris incognita</name>
    <dbReference type="NCBI Taxonomy" id="6306"/>
    <lineage>
        <taxon>Eukaryota</taxon>
        <taxon>Metazoa</taxon>
        <taxon>Ecdysozoa</taxon>
        <taxon>Nematoda</taxon>
        <taxon>Chromadorea</taxon>
        <taxon>Rhabditida</taxon>
        <taxon>Tylenchina</taxon>
        <taxon>Tylenchomorpha</taxon>
        <taxon>Tylenchoidea</taxon>
        <taxon>Meloidogynidae</taxon>
        <taxon>Meloidogyninae</taxon>
        <taxon>Meloidogyne</taxon>
        <taxon>Meloidogyne incognita group</taxon>
    </lineage>
</organism>
<evidence type="ECO:0000313" key="2">
    <source>
        <dbReference type="Proteomes" id="UP000887563"/>
    </source>
</evidence>
<sequence>MKSFSHTLLTIFASKNFFKIFSSLGKVDWVPLLTRHFVDDFASHLRLYRKASERLQFLNEESVKEIAPLSDDLESLFFDLELEMEQSYCRDLVSTSPAYESAYLHDISDILLYLLMPSEDFRCRPLRFLLREIFVTKKFIPLIDCFTDDFVGCLERCNCVQELESILESVHEEICTLKSKGAGSGENN</sequence>
<dbReference type="AlphaFoldDB" id="A0A914NY36"/>
<name>A0A914NY36_MELIC</name>
<reference evidence="3" key="1">
    <citation type="submission" date="2022-11" db="UniProtKB">
        <authorList>
            <consortium name="WormBaseParasite"/>
        </authorList>
    </citation>
    <scope>IDENTIFICATION</scope>
</reference>
<dbReference type="Pfam" id="PF02194">
    <property type="entry name" value="PXA"/>
    <property type="match status" value="1"/>
</dbReference>
<evidence type="ECO:0000313" key="3">
    <source>
        <dbReference type="WBParaSite" id="Minc3s08964g42796"/>
    </source>
</evidence>
<dbReference type="WBParaSite" id="Minc3s08964g42796">
    <property type="protein sequence ID" value="Minc3s08964g42796"/>
    <property type="gene ID" value="Minc3s08964g42796"/>
</dbReference>
<dbReference type="GO" id="GO:0005769">
    <property type="term" value="C:early endosome"/>
    <property type="evidence" value="ECO:0007669"/>
    <property type="project" value="TreeGrafter"/>
</dbReference>
<dbReference type="Proteomes" id="UP000887563">
    <property type="component" value="Unplaced"/>
</dbReference>